<dbReference type="InterPro" id="IPR006553">
    <property type="entry name" value="Leu-rich_rpt_Cys-con_subtyp"/>
</dbReference>
<evidence type="ECO:0000256" key="1">
    <source>
        <dbReference type="SAM" id="MobiDB-lite"/>
    </source>
</evidence>
<dbReference type="PANTHER" id="PTHR13318">
    <property type="entry name" value="PARTNER OF PAIRED, ISOFORM B-RELATED"/>
    <property type="match status" value="1"/>
</dbReference>
<dbReference type="InterPro" id="IPR057207">
    <property type="entry name" value="FBXL15_LRR"/>
</dbReference>
<dbReference type="EMBL" id="CM018040">
    <property type="protein sequence ID" value="KAA8535897.1"/>
    <property type="molecule type" value="Genomic_DNA"/>
</dbReference>
<proteinExistence type="predicted"/>
<dbReference type="SUPFAM" id="SSF52047">
    <property type="entry name" value="RNI-like"/>
    <property type="match status" value="1"/>
</dbReference>
<dbReference type="SMART" id="SM00367">
    <property type="entry name" value="LRR_CC"/>
    <property type="match status" value="6"/>
</dbReference>
<evidence type="ECO:0000313" key="3">
    <source>
        <dbReference type="EMBL" id="KAA8535897.1"/>
    </source>
</evidence>
<dbReference type="InterPro" id="IPR036047">
    <property type="entry name" value="F-box-like_dom_sf"/>
</dbReference>
<feature type="domain" description="F-box/LRR-repeat protein 15-like leucin rich repeat" evidence="2">
    <location>
        <begin position="300"/>
        <end position="475"/>
    </location>
</feature>
<dbReference type="GO" id="GO:0031146">
    <property type="term" value="P:SCF-dependent proteasomal ubiquitin-dependent protein catabolic process"/>
    <property type="evidence" value="ECO:0007669"/>
    <property type="project" value="TreeGrafter"/>
</dbReference>
<feature type="compositionally biased region" description="Low complexity" evidence="1">
    <location>
        <begin position="565"/>
        <end position="585"/>
    </location>
</feature>
<organism evidence="3 4">
    <name type="scientific">Nyssa sinensis</name>
    <dbReference type="NCBI Taxonomy" id="561372"/>
    <lineage>
        <taxon>Eukaryota</taxon>
        <taxon>Viridiplantae</taxon>
        <taxon>Streptophyta</taxon>
        <taxon>Embryophyta</taxon>
        <taxon>Tracheophyta</taxon>
        <taxon>Spermatophyta</taxon>
        <taxon>Magnoliopsida</taxon>
        <taxon>eudicotyledons</taxon>
        <taxon>Gunneridae</taxon>
        <taxon>Pentapetalae</taxon>
        <taxon>asterids</taxon>
        <taxon>Cornales</taxon>
        <taxon>Nyssaceae</taxon>
        <taxon>Nyssa</taxon>
    </lineage>
</organism>
<dbReference type="OrthoDB" id="550575at2759"/>
<reference evidence="3 4" key="1">
    <citation type="submission" date="2019-09" db="EMBL/GenBank/DDBJ databases">
        <title>A chromosome-level genome assembly of the Chinese tupelo Nyssa sinensis.</title>
        <authorList>
            <person name="Yang X."/>
            <person name="Kang M."/>
            <person name="Yang Y."/>
            <person name="Xiong H."/>
            <person name="Wang M."/>
            <person name="Zhang Z."/>
            <person name="Wang Z."/>
            <person name="Wu H."/>
            <person name="Ma T."/>
            <person name="Liu J."/>
            <person name="Xi Z."/>
        </authorList>
    </citation>
    <scope>NUCLEOTIDE SEQUENCE [LARGE SCALE GENOMIC DNA]</scope>
    <source>
        <strain evidence="3">J267</strain>
        <tissue evidence="3">Leaf</tissue>
    </source>
</reference>
<accession>A0A5J5B281</accession>
<keyword evidence="4" id="KW-1185">Reference proteome</keyword>
<gene>
    <name evidence="3" type="ORF">F0562_030900</name>
</gene>
<feature type="region of interest" description="Disordered" evidence="1">
    <location>
        <begin position="560"/>
        <end position="585"/>
    </location>
</feature>
<name>A0A5J5B281_9ASTE</name>
<dbReference type="PANTHER" id="PTHR13318:SF131">
    <property type="entry name" value="F-BOX DOMAIN-CONTAINING PROTEIN"/>
    <property type="match status" value="1"/>
</dbReference>
<evidence type="ECO:0000259" key="2">
    <source>
        <dbReference type="Pfam" id="PF25372"/>
    </source>
</evidence>
<evidence type="ECO:0000313" key="4">
    <source>
        <dbReference type="Proteomes" id="UP000325577"/>
    </source>
</evidence>
<dbReference type="InterPro" id="IPR032675">
    <property type="entry name" value="LRR_dom_sf"/>
</dbReference>
<dbReference type="Proteomes" id="UP000325577">
    <property type="component" value="Linkage Group LG17"/>
</dbReference>
<sequence>MIMGGIHNKKLLGSDGLRVASMQRSTMSLEISRKLRVDTDINTTGALQRNPDLTLGLPDECLAWVFGKLGCHDRKSCSLVCSRWWLVDSKSRHRLLLVARSEVSPLLPSLLSRFSSVSVLSLKCSRKLVSIDDDALSRIPTLLPCLQKLKLKGCTDVSDDGLRIFSLHRPPLLAKVSFASCGFGASGIISVLSNCPSLRDLTLKRLHKLDAQKTPLSLYECVDQRKNSNCHHQLERLCLKDLHNARLFIPLLCSASKSLKTLVVCRSSGNWDLVLESLQQEGITCTSPSSLSEIQMENVQMGDAGLVSIAACCPNLEVFYISRASDCTDDGLSAIANSCRKLRKLHIDVWSRFGSRTIGDEGMLSLAASCYQLQEVVLMGVPVTVVSLNALVSNCPVLERMALCNTDSVGDAELAFVAAKFSALKKLCIKNCPISNSGIEAIGEGCPNLVKLKVRRCRGITQASVSQMKLQRSGLVVSVDAGSLLFDREGMVVAEDEIGTSTTGAENSNVNVEGFPRRTSRTGDSAVPVPVHVTNNSTRTQVVCSSRTAILIGNALQLNRRQHNATSQSRSSSSARAAATSYARR</sequence>
<dbReference type="GO" id="GO:0019005">
    <property type="term" value="C:SCF ubiquitin ligase complex"/>
    <property type="evidence" value="ECO:0007669"/>
    <property type="project" value="TreeGrafter"/>
</dbReference>
<dbReference type="CDD" id="cd22159">
    <property type="entry name" value="F-box_AtTIR1-like"/>
    <property type="match status" value="1"/>
</dbReference>
<dbReference type="AlphaFoldDB" id="A0A5J5B281"/>
<dbReference type="Pfam" id="PF25372">
    <property type="entry name" value="DUF7885"/>
    <property type="match status" value="1"/>
</dbReference>
<dbReference type="SUPFAM" id="SSF81383">
    <property type="entry name" value="F-box domain"/>
    <property type="match status" value="1"/>
</dbReference>
<dbReference type="Gene3D" id="3.80.10.10">
    <property type="entry name" value="Ribonuclease Inhibitor"/>
    <property type="match status" value="1"/>
</dbReference>
<protein>
    <recommendedName>
        <fullName evidence="2">F-box/LRR-repeat protein 15-like leucin rich repeat domain-containing protein</fullName>
    </recommendedName>
</protein>
<dbReference type="Gene3D" id="1.20.1280.50">
    <property type="match status" value="1"/>
</dbReference>